<dbReference type="EMBL" id="MN740750">
    <property type="protein sequence ID" value="QHU10130.1"/>
    <property type="molecule type" value="Genomic_DNA"/>
</dbReference>
<name>A0A6C0JZK6_9ZZZZ</name>
<protein>
    <submittedName>
        <fullName evidence="1">Uncharacterized protein</fullName>
    </submittedName>
</protein>
<accession>A0A6C0JZK6</accession>
<reference evidence="1" key="1">
    <citation type="journal article" date="2020" name="Nature">
        <title>Giant virus diversity and host interactions through global metagenomics.</title>
        <authorList>
            <person name="Schulz F."/>
            <person name="Roux S."/>
            <person name="Paez-Espino D."/>
            <person name="Jungbluth S."/>
            <person name="Walsh D.A."/>
            <person name="Denef V.J."/>
            <person name="McMahon K.D."/>
            <person name="Konstantinidis K.T."/>
            <person name="Eloe-Fadrosh E.A."/>
            <person name="Kyrpides N.C."/>
            <person name="Woyke T."/>
        </authorList>
    </citation>
    <scope>NUCLEOTIDE SEQUENCE</scope>
    <source>
        <strain evidence="1">GVMAG-S-1101164-67</strain>
    </source>
</reference>
<evidence type="ECO:0000313" key="1">
    <source>
        <dbReference type="EMBL" id="QHU10130.1"/>
    </source>
</evidence>
<sequence length="72" mass="8384">MSNSSDKIMESFYNHLNRFKGMSWADINTIVEEEEEAARQFAVLRKIITERNVLIAKGEYELEDGEEIETIT</sequence>
<organism evidence="1">
    <name type="scientific">viral metagenome</name>
    <dbReference type="NCBI Taxonomy" id="1070528"/>
    <lineage>
        <taxon>unclassified sequences</taxon>
        <taxon>metagenomes</taxon>
        <taxon>organismal metagenomes</taxon>
    </lineage>
</organism>
<proteinExistence type="predicted"/>
<dbReference type="AlphaFoldDB" id="A0A6C0JZK6"/>